<accession>A0A9P6D9B6</accession>
<dbReference type="Pfam" id="PF05002">
    <property type="entry name" value="SGS"/>
    <property type="match status" value="1"/>
</dbReference>
<dbReference type="EMBL" id="MU154555">
    <property type="protein sequence ID" value="KAF9496177.1"/>
    <property type="molecule type" value="Genomic_DNA"/>
</dbReference>
<dbReference type="Gene3D" id="2.60.40.790">
    <property type="match status" value="1"/>
</dbReference>
<dbReference type="Proteomes" id="UP000807025">
    <property type="component" value="Unassembled WGS sequence"/>
</dbReference>
<keyword evidence="4" id="KW-1185">Reference proteome</keyword>
<sequence>MDRMPHPLAQLVYTNGDKSLVLQPLKGQIDPSASTFIVGKVKVEIRLVKAALGRWGVLVGDSPDALASTSSYIAPTPAPSAAQKNKKNWDGITTEILTSEKEKTTDEDPNVGGDAVLNGFFQKIFADADEDTKRAMMKSFQESGGTTLSTNWEEVGKAPVEVKPPQGAEYKKWN</sequence>
<dbReference type="InterPro" id="IPR008978">
    <property type="entry name" value="HSP20-like_chaperone"/>
</dbReference>
<dbReference type="GO" id="GO:0051087">
    <property type="term" value="F:protein-folding chaperone binding"/>
    <property type="evidence" value="ECO:0007669"/>
    <property type="project" value="InterPro"/>
</dbReference>
<feature type="compositionally biased region" description="Polar residues" evidence="1">
    <location>
        <begin position="140"/>
        <end position="152"/>
    </location>
</feature>
<reference evidence="3" key="1">
    <citation type="submission" date="2020-11" db="EMBL/GenBank/DDBJ databases">
        <authorList>
            <consortium name="DOE Joint Genome Institute"/>
            <person name="Ahrendt S."/>
            <person name="Riley R."/>
            <person name="Andreopoulos W."/>
            <person name="Labutti K."/>
            <person name="Pangilinan J."/>
            <person name="Ruiz-Duenas F.J."/>
            <person name="Barrasa J.M."/>
            <person name="Sanchez-Garcia M."/>
            <person name="Camarero S."/>
            <person name="Miyauchi S."/>
            <person name="Serrano A."/>
            <person name="Linde D."/>
            <person name="Babiker R."/>
            <person name="Drula E."/>
            <person name="Ayuso-Fernandez I."/>
            <person name="Pacheco R."/>
            <person name="Padilla G."/>
            <person name="Ferreira P."/>
            <person name="Barriuso J."/>
            <person name="Kellner H."/>
            <person name="Castanera R."/>
            <person name="Alfaro M."/>
            <person name="Ramirez L."/>
            <person name="Pisabarro A.G."/>
            <person name="Kuo A."/>
            <person name="Tritt A."/>
            <person name="Lipzen A."/>
            <person name="He G."/>
            <person name="Yan M."/>
            <person name="Ng V."/>
            <person name="Cullen D."/>
            <person name="Martin F."/>
            <person name="Rosso M.-N."/>
            <person name="Henrissat B."/>
            <person name="Hibbett D."/>
            <person name="Martinez A.T."/>
            <person name="Grigoriev I.V."/>
        </authorList>
    </citation>
    <scope>NUCLEOTIDE SEQUENCE</scope>
    <source>
        <strain evidence="3">ATCC 90797</strain>
    </source>
</reference>
<protein>
    <submittedName>
        <fullName evidence="3">SGS-domain-containing protein</fullName>
    </submittedName>
</protein>
<evidence type="ECO:0000259" key="2">
    <source>
        <dbReference type="PROSITE" id="PS51048"/>
    </source>
</evidence>
<name>A0A9P6D9B6_PLEER</name>
<dbReference type="OrthoDB" id="1898560at2759"/>
<dbReference type="InterPro" id="IPR007699">
    <property type="entry name" value="SGS_dom"/>
</dbReference>
<dbReference type="AlphaFoldDB" id="A0A9P6D9B6"/>
<evidence type="ECO:0000256" key="1">
    <source>
        <dbReference type="SAM" id="MobiDB-lite"/>
    </source>
</evidence>
<dbReference type="PROSITE" id="PS51048">
    <property type="entry name" value="SGS"/>
    <property type="match status" value="1"/>
</dbReference>
<evidence type="ECO:0000313" key="4">
    <source>
        <dbReference type="Proteomes" id="UP000807025"/>
    </source>
</evidence>
<organism evidence="3 4">
    <name type="scientific">Pleurotus eryngii</name>
    <name type="common">Boletus of the steppes</name>
    <dbReference type="NCBI Taxonomy" id="5323"/>
    <lineage>
        <taxon>Eukaryota</taxon>
        <taxon>Fungi</taxon>
        <taxon>Dikarya</taxon>
        <taxon>Basidiomycota</taxon>
        <taxon>Agaricomycotina</taxon>
        <taxon>Agaricomycetes</taxon>
        <taxon>Agaricomycetidae</taxon>
        <taxon>Agaricales</taxon>
        <taxon>Pleurotineae</taxon>
        <taxon>Pleurotaceae</taxon>
        <taxon>Pleurotus</taxon>
    </lineage>
</organism>
<dbReference type="PANTHER" id="PTHR45862">
    <property type="entry name" value="PROTEIN SGT1 HOMOLOG"/>
    <property type="match status" value="1"/>
</dbReference>
<proteinExistence type="predicted"/>
<dbReference type="InterPro" id="IPR044563">
    <property type="entry name" value="Sgt1-like"/>
</dbReference>
<feature type="domain" description="SGS" evidence="2">
    <location>
        <begin position="77"/>
        <end position="174"/>
    </location>
</feature>
<feature type="region of interest" description="Disordered" evidence="1">
    <location>
        <begin position="139"/>
        <end position="174"/>
    </location>
</feature>
<comment type="caution">
    <text evidence="3">The sequence shown here is derived from an EMBL/GenBank/DDBJ whole genome shotgun (WGS) entry which is preliminary data.</text>
</comment>
<evidence type="ECO:0000313" key="3">
    <source>
        <dbReference type="EMBL" id="KAF9496177.1"/>
    </source>
</evidence>
<dbReference type="SUPFAM" id="SSF49764">
    <property type="entry name" value="HSP20-like chaperones"/>
    <property type="match status" value="1"/>
</dbReference>
<gene>
    <name evidence="3" type="ORF">BDN71DRAFT_1446617</name>
</gene>